<dbReference type="Gene3D" id="1.10.287.370">
    <property type="match status" value="1"/>
</dbReference>
<dbReference type="GO" id="GO:0007017">
    <property type="term" value="P:microtubule-based process"/>
    <property type="evidence" value="ECO:0007669"/>
    <property type="project" value="TreeGrafter"/>
</dbReference>
<keyword evidence="5" id="KW-0175">Coiled coil</keyword>
<dbReference type="GO" id="GO:0007021">
    <property type="term" value="P:tubulin complex assembly"/>
    <property type="evidence" value="ECO:0007669"/>
    <property type="project" value="TreeGrafter"/>
</dbReference>
<gene>
    <name evidence="6" type="ORF">AMAG_11457</name>
</gene>
<dbReference type="SUPFAM" id="SSF46579">
    <property type="entry name" value="Prefoldin"/>
    <property type="match status" value="1"/>
</dbReference>
<accession>A0A0L0SX75</accession>
<dbReference type="eggNOG" id="KOG3313">
    <property type="taxonomic scope" value="Eukaryota"/>
</dbReference>
<dbReference type="InterPro" id="IPR009053">
    <property type="entry name" value="Prefoldin"/>
</dbReference>
<dbReference type="AlphaFoldDB" id="A0A0L0SX75"/>
<protein>
    <recommendedName>
        <fullName evidence="4">Prefoldin subunit 3</fullName>
    </recommendedName>
</protein>
<evidence type="ECO:0000256" key="1">
    <source>
        <dbReference type="ARBA" id="ARBA00010048"/>
    </source>
</evidence>
<dbReference type="EMBL" id="GG745351">
    <property type="protein sequence ID" value="KNE66990.1"/>
    <property type="molecule type" value="Genomic_DNA"/>
</dbReference>
<keyword evidence="7" id="KW-1185">Reference proteome</keyword>
<dbReference type="STRING" id="578462.A0A0L0SX75"/>
<dbReference type="CDD" id="cd23156">
    <property type="entry name" value="Prefoldin_3"/>
    <property type="match status" value="1"/>
</dbReference>
<dbReference type="GO" id="GO:0015631">
    <property type="term" value="F:tubulin binding"/>
    <property type="evidence" value="ECO:0007669"/>
    <property type="project" value="TreeGrafter"/>
</dbReference>
<dbReference type="PIRSF" id="PIRSF016396">
    <property type="entry name" value="Prefoldin_subunit_3"/>
    <property type="match status" value="1"/>
</dbReference>
<comment type="subunit">
    <text evidence="2 4">Heterohexamer of two PFD-alpha type and four PFD-beta type subunits.</text>
</comment>
<dbReference type="VEuPathDB" id="FungiDB:AMAG_11457"/>
<dbReference type="Pfam" id="PF02996">
    <property type="entry name" value="Prefoldin"/>
    <property type="match status" value="1"/>
</dbReference>
<keyword evidence="3 4" id="KW-0143">Chaperone</keyword>
<evidence type="ECO:0000256" key="2">
    <source>
        <dbReference type="ARBA" id="ARBA00011695"/>
    </source>
</evidence>
<dbReference type="GO" id="GO:0016272">
    <property type="term" value="C:prefoldin complex"/>
    <property type="evidence" value="ECO:0007669"/>
    <property type="project" value="UniProtKB-UniRule"/>
</dbReference>
<dbReference type="InterPro" id="IPR016655">
    <property type="entry name" value="PFD3"/>
</dbReference>
<dbReference type="Proteomes" id="UP000054350">
    <property type="component" value="Unassembled WGS sequence"/>
</dbReference>
<comment type="similarity">
    <text evidence="1 4">Belongs to the prefoldin subunit alpha family.</text>
</comment>
<evidence type="ECO:0000313" key="6">
    <source>
        <dbReference type="EMBL" id="KNE66990.1"/>
    </source>
</evidence>
<dbReference type="PANTHER" id="PTHR12409">
    <property type="entry name" value="PREFOLDIN SUBUNIT 3"/>
    <property type="match status" value="1"/>
</dbReference>
<dbReference type="GO" id="GO:0006457">
    <property type="term" value="P:protein folding"/>
    <property type="evidence" value="ECO:0007669"/>
    <property type="project" value="UniProtKB-UniRule"/>
</dbReference>
<evidence type="ECO:0000256" key="5">
    <source>
        <dbReference type="SAM" id="Coils"/>
    </source>
</evidence>
<name>A0A0L0SX75_ALLM3</name>
<evidence type="ECO:0000313" key="7">
    <source>
        <dbReference type="Proteomes" id="UP000054350"/>
    </source>
</evidence>
<dbReference type="GO" id="GO:0005737">
    <property type="term" value="C:cytoplasm"/>
    <property type="evidence" value="ECO:0007669"/>
    <property type="project" value="UniProtKB-ARBA"/>
</dbReference>
<comment type="function">
    <text evidence="4">Binds specifically to cytosolic chaperonin (c-CPN) and transfers target proteins to it. Binds to nascent polypeptide chain and promotes folding in an environment in which there are many competing pathways for nonnative proteins.</text>
</comment>
<feature type="coiled-coil region" evidence="5">
    <location>
        <begin position="130"/>
        <end position="157"/>
    </location>
</feature>
<reference evidence="7" key="2">
    <citation type="submission" date="2009-11" db="EMBL/GenBank/DDBJ databases">
        <title>The Genome Sequence of Allomyces macrogynus strain ATCC 38327.</title>
        <authorList>
            <consortium name="The Broad Institute Genome Sequencing Platform"/>
            <person name="Russ C."/>
            <person name="Cuomo C."/>
            <person name="Shea T."/>
            <person name="Young S.K."/>
            <person name="Zeng Q."/>
            <person name="Koehrsen M."/>
            <person name="Haas B."/>
            <person name="Borodovsky M."/>
            <person name="Guigo R."/>
            <person name="Alvarado L."/>
            <person name="Berlin A."/>
            <person name="Borenstein D."/>
            <person name="Chen Z."/>
            <person name="Engels R."/>
            <person name="Freedman E."/>
            <person name="Gellesch M."/>
            <person name="Goldberg J."/>
            <person name="Griggs A."/>
            <person name="Gujja S."/>
            <person name="Heiman D."/>
            <person name="Hepburn T."/>
            <person name="Howarth C."/>
            <person name="Jen D."/>
            <person name="Larson L."/>
            <person name="Lewis B."/>
            <person name="Mehta T."/>
            <person name="Park D."/>
            <person name="Pearson M."/>
            <person name="Roberts A."/>
            <person name="Saif S."/>
            <person name="Shenoy N."/>
            <person name="Sisk P."/>
            <person name="Stolte C."/>
            <person name="Sykes S."/>
            <person name="Walk T."/>
            <person name="White J."/>
            <person name="Yandava C."/>
            <person name="Burger G."/>
            <person name="Gray M.W."/>
            <person name="Holland P.W.H."/>
            <person name="King N."/>
            <person name="Lang F.B.F."/>
            <person name="Roger A.J."/>
            <person name="Ruiz-Trillo I."/>
            <person name="Lander E."/>
            <person name="Nusbaum C."/>
        </authorList>
    </citation>
    <scope>NUCLEOTIDE SEQUENCE [LARGE SCALE GENOMIC DNA]</scope>
    <source>
        <strain evidence="7">ATCC 38327</strain>
    </source>
</reference>
<evidence type="ECO:0000256" key="4">
    <source>
        <dbReference type="PIRNR" id="PIRNR016396"/>
    </source>
</evidence>
<dbReference type="FunFam" id="1.10.287.370:FF:000001">
    <property type="entry name" value="Prefoldin subunit 3"/>
    <property type="match status" value="1"/>
</dbReference>
<dbReference type="OMA" id="YNYDVHQ"/>
<proteinExistence type="inferred from homology"/>
<dbReference type="PANTHER" id="PTHR12409:SF0">
    <property type="entry name" value="PREFOLDIN SUBUNIT 3"/>
    <property type="match status" value="1"/>
</dbReference>
<sequence>MASIESNPRGIPKAPFIEKVEDYISGSTEETLQKFQETISKYKFMENSLLGRQKSLNSKLPEIKKTLQMVDLLIAQNEAGSALETDYELSDTLFASAKIEAAKTVYLWLGANVMLEYPIEEARLLLATKLNQATLSLSQVEEDLEFLRDQVTTMEVNMARVYNWDVKQRKQQGVASKA</sequence>
<dbReference type="InterPro" id="IPR004127">
    <property type="entry name" value="Prefoldin_subunit_alpha"/>
</dbReference>
<reference evidence="6 7" key="1">
    <citation type="submission" date="2009-11" db="EMBL/GenBank/DDBJ databases">
        <title>Annotation of Allomyces macrogynus ATCC 38327.</title>
        <authorList>
            <consortium name="The Broad Institute Genome Sequencing Platform"/>
            <person name="Russ C."/>
            <person name="Cuomo C."/>
            <person name="Burger G."/>
            <person name="Gray M.W."/>
            <person name="Holland P.W.H."/>
            <person name="King N."/>
            <person name="Lang F.B.F."/>
            <person name="Roger A.J."/>
            <person name="Ruiz-Trillo I."/>
            <person name="Young S.K."/>
            <person name="Zeng Q."/>
            <person name="Gargeya S."/>
            <person name="Fitzgerald M."/>
            <person name="Haas B."/>
            <person name="Abouelleil A."/>
            <person name="Alvarado L."/>
            <person name="Arachchi H.M."/>
            <person name="Berlin A."/>
            <person name="Chapman S.B."/>
            <person name="Gearin G."/>
            <person name="Goldberg J."/>
            <person name="Griggs A."/>
            <person name="Gujja S."/>
            <person name="Hansen M."/>
            <person name="Heiman D."/>
            <person name="Howarth C."/>
            <person name="Larimer J."/>
            <person name="Lui A."/>
            <person name="MacDonald P.J.P."/>
            <person name="McCowen C."/>
            <person name="Montmayeur A."/>
            <person name="Murphy C."/>
            <person name="Neiman D."/>
            <person name="Pearson M."/>
            <person name="Priest M."/>
            <person name="Roberts A."/>
            <person name="Saif S."/>
            <person name="Shea T."/>
            <person name="Sisk P."/>
            <person name="Stolte C."/>
            <person name="Sykes S."/>
            <person name="Wortman J."/>
            <person name="Nusbaum C."/>
            <person name="Birren B."/>
        </authorList>
    </citation>
    <scope>NUCLEOTIDE SEQUENCE [LARGE SCALE GENOMIC DNA]</scope>
    <source>
        <strain evidence="6 7">ATCC 38327</strain>
    </source>
</reference>
<dbReference type="OrthoDB" id="6375174at2759"/>
<organism evidence="6 7">
    <name type="scientific">Allomyces macrogynus (strain ATCC 38327)</name>
    <name type="common">Allomyces javanicus var. macrogynus</name>
    <dbReference type="NCBI Taxonomy" id="578462"/>
    <lineage>
        <taxon>Eukaryota</taxon>
        <taxon>Fungi</taxon>
        <taxon>Fungi incertae sedis</taxon>
        <taxon>Blastocladiomycota</taxon>
        <taxon>Blastocladiomycetes</taxon>
        <taxon>Blastocladiales</taxon>
        <taxon>Blastocladiaceae</taxon>
        <taxon>Allomyces</taxon>
    </lineage>
</organism>
<evidence type="ECO:0000256" key="3">
    <source>
        <dbReference type="ARBA" id="ARBA00023186"/>
    </source>
</evidence>